<reference evidence="1" key="1">
    <citation type="journal article" date="2022" name="bioRxiv">
        <title>Sequencing and chromosome-scale assembly of the giantPleurodeles waltlgenome.</title>
        <authorList>
            <person name="Brown T."/>
            <person name="Elewa A."/>
            <person name="Iarovenko S."/>
            <person name="Subramanian E."/>
            <person name="Araus A.J."/>
            <person name="Petzold A."/>
            <person name="Susuki M."/>
            <person name="Suzuki K.-i.T."/>
            <person name="Hayashi T."/>
            <person name="Toyoda A."/>
            <person name="Oliveira C."/>
            <person name="Osipova E."/>
            <person name="Leigh N.D."/>
            <person name="Simon A."/>
            <person name="Yun M.H."/>
        </authorList>
    </citation>
    <scope>NUCLEOTIDE SEQUENCE</scope>
    <source>
        <strain evidence="1">20211129_DDA</strain>
        <tissue evidence="1">Liver</tissue>
    </source>
</reference>
<protein>
    <submittedName>
        <fullName evidence="1">Uncharacterized protein</fullName>
    </submittedName>
</protein>
<dbReference type="Proteomes" id="UP001066276">
    <property type="component" value="Chromosome 4_1"/>
</dbReference>
<gene>
    <name evidence="1" type="ORF">NDU88_000992</name>
</gene>
<name>A0AAV7SYL3_PLEWA</name>
<evidence type="ECO:0000313" key="2">
    <source>
        <dbReference type="Proteomes" id="UP001066276"/>
    </source>
</evidence>
<accession>A0AAV7SYL3</accession>
<dbReference type="AlphaFoldDB" id="A0AAV7SYL3"/>
<organism evidence="1 2">
    <name type="scientific">Pleurodeles waltl</name>
    <name type="common">Iberian ribbed newt</name>
    <dbReference type="NCBI Taxonomy" id="8319"/>
    <lineage>
        <taxon>Eukaryota</taxon>
        <taxon>Metazoa</taxon>
        <taxon>Chordata</taxon>
        <taxon>Craniata</taxon>
        <taxon>Vertebrata</taxon>
        <taxon>Euteleostomi</taxon>
        <taxon>Amphibia</taxon>
        <taxon>Batrachia</taxon>
        <taxon>Caudata</taxon>
        <taxon>Salamandroidea</taxon>
        <taxon>Salamandridae</taxon>
        <taxon>Pleurodelinae</taxon>
        <taxon>Pleurodeles</taxon>
    </lineage>
</organism>
<proteinExistence type="predicted"/>
<evidence type="ECO:0000313" key="1">
    <source>
        <dbReference type="EMBL" id="KAJ1169086.1"/>
    </source>
</evidence>
<comment type="caution">
    <text evidence="1">The sequence shown here is derived from an EMBL/GenBank/DDBJ whole genome shotgun (WGS) entry which is preliminary data.</text>
</comment>
<dbReference type="EMBL" id="JANPWB010000007">
    <property type="protein sequence ID" value="KAJ1169086.1"/>
    <property type="molecule type" value="Genomic_DNA"/>
</dbReference>
<sequence length="93" mass="10230">MPSASVRCTLKTPQIGDEDGMILARCTHRPTHRTKCCRKPKHRARHMLCTGQTPQSMPQATKLCVAPQPGRKKEGSPPELMALQLPCIAATNK</sequence>
<keyword evidence="2" id="KW-1185">Reference proteome</keyword>